<reference evidence="2 3" key="1">
    <citation type="submission" date="2020-08" db="EMBL/GenBank/DDBJ databases">
        <authorList>
            <person name="Newling K."/>
            <person name="Davey J."/>
            <person name="Forrester S."/>
        </authorList>
    </citation>
    <scope>NUCLEOTIDE SEQUENCE [LARGE SCALE GENOMIC DNA]</scope>
    <source>
        <strain evidence="3">Crithidia deanei Carvalho (ATCC PRA-265)</strain>
    </source>
</reference>
<dbReference type="VEuPathDB" id="TriTrypDB:ADEAN_000869900"/>
<evidence type="ECO:0000256" key="1">
    <source>
        <dbReference type="SAM" id="MobiDB-lite"/>
    </source>
</evidence>
<accession>A0A7G2CMV5</accession>
<feature type="region of interest" description="Disordered" evidence="1">
    <location>
        <begin position="224"/>
        <end position="258"/>
    </location>
</feature>
<gene>
    <name evidence="2" type="ORF">ADEAN_000869900</name>
</gene>
<evidence type="ECO:0000313" key="2">
    <source>
        <dbReference type="EMBL" id="CAD2221168.1"/>
    </source>
</evidence>
<protein>
    <submittedName>
        <fullName evidence="2">Uncharacterized protein</fullName>
    </submittedName>
</protein>
<keyword evidence="3" id="KW-1185">Reference proteome</keyword>
<sequence>MGNCCGTTTVVNSKASHETPELPKLGHKRQSASTTPIDTVAAVEHIEMIQDRSLPPAVLARTGEEARYEEHLFSDSLLVSQTTLSVDDLTDMDHNIHTSISVDVSQMTHICYDPALRLSDLDLYTGTDEVTYARGGFAERERKLLALEADRRAKLTKRMMGSAAQMGIRMFKDYVQLQRGSLLQHYFSEKIAIQLQIVEADEFLQRQLLVASCQAEWEGMWREAPTASHTSTHRKSIEDSHRFRSTEGDLTSSYSQEEEETVESKRCVSVSVRGESV</sequence>
<dbReference type="AlphaFoldDB" id="A0A7G2CMV5"/>
<dbReference type="EMBL" id="LR877164">
    <property type="protein sequence ID" value="CAD2221168.1"/>
    <property type="molecule type" value="Genomic_DNA"/>
</dbReference>
<feature type="compositionally biased region" description="Basic and acidic residues" evidence="1">
    <location>
        <begin position="235"/>
        <end position="247"/>
    </location>
</feature>
<name>A0A7G2CMV5_9TRYP</name>
<proteinExistence type="predicted"/>
<dbReference type="Proteomes" id="UP000515908">
    <property type="component" value="Chromosome 20"/>
</dbReference>
<feature type="region of interest" description="Disordered" evidence="1">
    <location>
        <begin position="1"/>
        <end position="34"/>
    </location>
</feature>
<feature type="compositionally biased region" description="Polar residues" evidence="1">
    <location>
        <begin position="1"/>
        <end position="14"/>
    </location>
</feature>
<evidence type="ECO:0000313" key="3">
    <source>
        <dbReference type="Proteomes" id="UP000515908"/>
    </source>
</evidence>
<organism evidence="2 3">
    <name type="scientific">Angomonas deanei</name>
    <dbReference type="NCBI Taxonomy" id="59799"/>
    <lineage>
        <taxon>Eukaryota</taxon>
        <taxon>Discoba</taxon>
        <taxon>Euglenozoa</taxon>
        <taxon>Kinetoplastea</taxon>
        <taxon>Metakinetoplastina</taxon>
        <taxon>Trypanosomatida</taxon>
        <taxon>Trypanosomatidae</taxon>
        <taxon>Strigomonadinae</taxon>
        <taxon>Angomonas</taxon>
    </lineage>
</organism>